<dbReference type="PANTHER" id="PTHR21310:SF48">
    <property type="entry name" value="AMINOGLYCOSIDE PHOSPHOTRANSFERASE DOMAIN-CONTAINING PROTEIN"/>
    <property type="match status" value="1"/>
</dbReference>
<dbReference type="RefSeq" id="XP_062721475.1">
    <property type="nucleotide sequence ID" value="XM_062867922.1"/>
</dbReference>
<dbReference type="Gene3D" id="3.90.1200.10">
    <property type="match status" value="1"/>
</dbReference>
<gene>
    <name evidence="2" type="ORF">B0T15DRAFT_511589</name>
</gene>
<dbReference type="PANTHER" id="PTHR21310">
    <property type="entry name" value="AMINOGLYCOSIDE PHOSPHOTRANSFERASE-RELATED-RELATED"/>
    <property type="match status" value="1"/>
</dbReference>
<dbReference type="Pfam" id="PF01636">
    <property type="entry name" value="APH"/>
    <property type="match status" value="1"/>
</dbReference>
<comment type="caution">
    <text evidence="2">The sequence shown here is derived from an EMBL/GenBank/DDBJ whole genome shotgun (WGS) entry which is preliminary data.</text>
</comment>
<dbReference type="Proteomes" id="UP001273166">
    <property type="component" value="Unassembled WGS sequence"/>
</dbReference>
<dbReference type="SUPFAM" id="SSF56112">
    <property type="entry name" value="Protein kinase-like (PK-like)"/>
    <property type="match status" value="1"/>
</dbReference>
<organism evidence="2 3">
    <name type="scientific">Chaetomium strumarium</name>
    <dbReference type="NCBI Taxonomy" id="1170767"/>
    <lineage>
        <taxon>Eukaryota</taxon>
        <taxon>Fungi</taxon>
        <taxon>Dikarya</taxon>
        <taxon>Ascomycota</taxon>
        <taxon>Pezizomycotina</taxon>
        <taxon>Sordariomycetes</taxon>
        <taxon>Sordariomycetidae</taxon>
        <taxon>Sordariales</taxon>
        <taxon>Chaetomiaceae</taxon>
        <taxon>Chaetomium</taxon>
    </lineage>
</organism>
<evidence type="ECO:0000313" key="2">
    <source>
        <dbReference type="EMBL" id="KAK3305695.1"/>
    </source>
</evidence>
<dbReference type="InterPro" id="IPR002575">
    <property type="entry name" value="Aminoglycoside_PTrfase"/>
</dbReference>
<protein>
    <submittedName>
        <fullName evidence="2">Kinase-like domain-containing protein</fullName>
    </submittedName>
</protein>
<dbReference type="GeneID" id="87886751"/>
<feature type="domain" description="Aminoglycoside phosphotransferase" evidence="1">
    <location>
        <begin position="52"/>
        <end position="224"/>
    </location>
</feature>
<dbReference type="InterPro" id="IPR011009">
    <property type="entry name" value="Kinase-like_dom_sf"/>
</dbReference>
<keyword evidence="2" id="KW-0808">Transferase</keyword>
<reference evidence="2" key="2">
    <citation type="submission" date="2023-06" db="EMBL/GenBank/DDBJ databases">
        <authorList>
            <consortium name="Lawrence Berkeley National Laboratory"/>
            <person name="Mondo S.J."/>
            <person name="Hensen N."/>
            <person name="Bonometti L."/>
            <person name="Westerberg I."/>
            <person name="Brannstrom I.O."/>
            <person name="Guillou S."/>
            <person name="Cros-Aarteil S."/>
            <person name="Calhoun S."/>
            <person name="Haridas S."/>
            <person name="Kuo A."/>
            <person name="Pangilinan J."/>
            <person name="Riley R."/>
            <person name="Labutti K."/>
            <person name="Andreopoulos B."/>
            <person name="Lipzen A."/>
            <person name="Chen C."/>
            <person name="Yanf M."/>
            <person name="Daum C."/>
            <person name="Ng V."/>
            <person name="Clum A."/>
            <person name="Steindorff A."/>
            <person name="Ohm R."/>
            <person name="Martin F."/>
            <person name="Silar P."/>
            <person name="Natvig D."/>
            <person name="Lalanne C."/>
            <person name="Gautier V."/>
            <person name="Ament-Velasquez S.L."/>
            <person name="Kruys A."/>
            <person name="Hutchinson M.I."/>
            <person name="Powell A.J."/>
            <person name="Barry K."/>
            <person name="Miller A.N."/>
            <person name="Grigoriev I.V."/>
            <person name="Debuchy R."/>
            <person name="Gladieux P."/>
            <person name="Thoren M.H."/>
            <person name="Johannesson H."/>
        </authorList>
    </citation>
    <scope>NUCLEOTIDE SEQUENCE</scope>
    <source>
        <strain evidence="2">CBS 333.67</strain>
    </source>
</reference>
<keyword evidence="3" id="KW-1185">Reference proteome</keyword>
<accession>A0AAJ0GTJ6</accession>
<evidence type="ECO:0000259" key="1">
    <source>
        <dbReference type="Pfam" id="PF01636"/>
    </source>
</evidence>
<reference evidence="2" key="1">
    <citation type="journal article" date="2023" name="Mol. Phylogenet. Evol.">
        <title>Genome-scale phylogeny and comparative genomics of the fungal order Sordariales.</title>
        <authorList>
            <person name="Hensen N."/>
            <person name="Bonometti L."/>
            <person name="Westerberg I."/>
            <person name="Brannstrom I.O."/>
            <person name="Guillou S."/>
            <person name="Cros-Aarteil S."/>
            <person name="Calhoun S."/>
            <person name="Haridas S."/>
            <person name="Kuo A."/>
            <person name="Mondo S."/>
            <person name="Pangilinan J."/>
            <person name="Riley R."/>
            <person name="LaButti K."/>
            <person name="Andreopoulos B."/>
            <person name="Lipzen A."/>
            <person name="Chen C."/>
            <person name="Yan M."/>
            <person name="Daum C."/>
            <person name="Ng V."/>
            <person name="Clum A."/>
            <person name="Steindorff A."/>
            <person name="Ohm R.A."/>
            <person name="Martin F."/>
            <person name="Silar P."/>
            <person name="Natvig D.O."/>
            <person name="Lalanne C."/>
            <person name="Gautier V."/>
            <person name="Ament-Velasquez S.L."/>
            <person name="Kruys A."/>
            <person name="Hutchinson M.I."/>
            <person name="Powell A.J."/>
            <person name="Barry K."/>
            <person name="Miller A.N."/>
            <person name="Grigoriev I.V."/>
            <person name="Debuchy R."/>
            <person name="Gladieux P."/>
            <person name="Hiltunen Thoren M."/>
            <person name="Johannesson H."/>
        </authorList>
    </citation>
    <scope>NUCLEOTIDE SEQUENCE</scope>
    <source>
        <strain evidence="2">CBS 333.67</strain>
    </source>
</reference>
<keyword evidence="2" id="KW-0418">Kinase</keyword>
<dbReference type="InterPro" id="IPR051678">
    <property type="entry name" value="AGP_Transferase"/>
</dbReference>
<dbReference type="AlphaFoldDB" id="A0AAJ0GTJ6"/>
<dbReference type="GO" id="GO:0016301">
    <property type="term" value="F:kinase activity"/>
    <property type="evidence" value="ECO:0007669"/>
    <property type="project" value="UniProtKB-KW"/>
</dbReference>
<dbReference type="EMBL" id="JAUDZG010000004">
    <property type="protein sequence ID" value="KAK3305695.1"/>
    <property type="molecule type" value="Genomic_DNA"/>
</dbReference>
<dbReference type="CDD" id="cd05120">
    <property type="entry name" value="APH_ChoK_like"/>
    <property type="match status" value="1"/>
</dbReference>
<name>A0AAJ0GTJ6_9PEZI</name>
<sequence>MSNLYKIPFYALAHTLAANLPSTEEIEAGEEINTKFFDGQYIGENMLFVSEQTDIPIPRVYAIYQREHSSGRTWTYIIMEYIEGRPLNQCWASLDIATKESIGSQLRASLDQLRSLAPPDYLGSLDRRPLYDDLFLTDEEEMPRINGPFASVANLAEALVLKLQHEDDGFPAERAAYYRRVLSRVLRGDGNIRFTHSDLQTNNLMLRPDGRVVILDWQSAGWYPSYWVYSVALVGCGLWEDDFHAWVPKFLDEHPNEYLWLESIRTSLWY</sequence>
<proteinExistence type="predicted"/>
<evidence type="ECO:0000313" key="3">
    <source>
        <dbReference type="Proteomes" id="UP001273166"/>
    </source>
</evidence>